<dbReference type="AlphaFoldDB" id="A0A1W2GCJ7"/>
<organism evidence="1 2">
    <name type="scientific">Reichenbachiella faecimaris</name>
    <dbReference type="NCBI Taxonomy" id="692418"/>
    <lineage>
        <taxon>Bacteria</taxon>
        <taxon>Pseudomonadati</taxon>
        <taxon>Bacteroidota</taxon>
        <taxon>Cytophagia</taxon>
        <taxon>Cytophagales</taxon>
        <taxon>Reichenbachiellaceae</taxon>
        <taxon>Reichenbachiella</taxon>
    </lineage>
</organism>
<evidence type="ECO:0000313" key="2">
    <source>
        <dbReference type="Proteomes" id="UP000192472"/>
    </source>
</evidence>
<dbReference type="NCBIfam" id="TIGR02453">
    <property type="entry name" value="TIGR02453 family protein"/>
    <property type="match status" value="1"/>
</dbReference>
<sequence>MPASSLLAQPFEFLHILKLNNNREWFNKNKDQYLEAHQQVITFADLLLAELNKTDVIETVSGKKSLYRIYRDVRFSKDKTPYSLYFGGGFRRATAERRGGYYFHLEPGNTYVGGGFWGPNSQDMMHIRKHLQQEPGVLRDIIEHKDFKKNFGVLRGDQLKRAPKGFDVDDPAIELLRYKQYWVRHEFDMKEVMQPNFHLSIVKQFQQMRPFFDYMSEILTSNLNGESIL</sequence>
<proteinExistence type="predicted"/>
<dbReference type="InterPro" id="IPR012808">
    <property type="entry name" value="CHP02453"/>
</dbReference>
<gene>
    <name evidence="1" type="ORF">SAMN04488029_1895</name>
</gene>
<dbReference type="Pfam" id="PF09365">
    <property type="entry name" value="DUF2461"/>
    <property type="match status" value="1"/>
</dbReference>
<keyword evidence="2" id="KW-1185">Reference proteome</keyword>
<accession>A0A1W2GCJ7</accession>
<dbReference type="PANTHER" id="PTHR36452">
    <property type="entry name" value="CHROMOSOME 12, WHOLE GENOME SHOTGUN SEQUENCE"/>
    <property type="match status" value="1"/>
</dbReference>
<dbReference type="RefSeq" id="WP_084372585.1">
    <property type="nucleotide sequence ID" value="NZ_FWYF01000002.1"/>
</dbReference>
<dbReference type="OrthoDB" id="9794241at2"/>
<dbReference type="PANTHER" id="PTHR36452:SF1">
    <property type="entry name" value="DUF2461 DOMAIN-CONTAINING PROTEIN"/>
    <property type="match status" value="1"/>
</dbReference>
<dbReference type="EMBL" id="FWYF01000002">
    <property type="protein sequence ID" value="SMD34202.1"/>
    <property type="molecule type" value="Genomic_DNA"/>
</dbReference>
<protein>
    <submittedName>
        <fullName evidence="1">TIGR02453 family protein</fullName>
    </submittedName>
</protein>
<dbReference type="PIRSF" id="PIRSF028451">
    <property type="entry name" value="UCP028451"/>
    <property type="match status" value="1"/>
</dbReference>
<reference evidence="1 2" key="1">
    <citation type="submission" date="2017-04" db="EMBL/GenBank/DDBJ databases">
        <authorList>
            <person name="Afonso C.L."/>
            <person name="Miller P.J."/>
            <person name="Scott M.A."/>
            <person name="Spackman E."/>
            <person name="Goraichik I."/>
            <person name="Dimitrov K.M."/>
            <person name="Suarez D.L."/>
            <person name="Swayne D.E."/>
        </authorList>
    </citation>
    <scope>NUCLEOTIDE SEQUENCE [LARGE SCALE GENOMIC DNA]</scope>
    <source>
        <strain evidence="1 2">DSM 26133</strain>
    </source>
</reference>
<dbReference type="STRING" id="692418.SAMN04488029_1895"/>
<dbReference type="Proteomes" id="UP000192472">
    <property type="component" value="Unassembled WGS sequence"/>
</dbReference>
<dbReference type="InterPro" id="IPR015996">
    <property type="entry name" value="UCP028451"/>
</dbReference>
<name>A0A1W2GCJ7_REIFA</name>
<evidence type="ECO:0000313" key="1">
    <source>
        <dbReference type="EMBL" id="SMD34202.1"/>
    </source>
</evidence>